<protein>
    <submittedName>
        <fullName evidence="1">Uncharacterized protein</fullName>
    </submittedName>
</protein>
<dbReference type="AlphaFoldDB" id="A0A3A4A676"/>
<accession>A0A3A4A676</accession>
<dbReference type="EMBL" id="QZEY01000026">
    <property type="protein sequence ID" value="RJL21217.1"/>
    <property type="molecule type" value="Genomic_DNA"/>
</dbReference>
<keyword evidence="2" id="KW-1185">Reference proteome</keyword>
<gene>
    <name evidence="1" type="ORF">D5H75_37765</name>
</gene>
<dbReference type="RefSeq" id="WP_119931427.1">
    <property type="nucleotide sequence ID" value="NZ_QZEY01000026.1"/>
</dbReference>
<name>A0A3A4A676_9ACTN</name>
<comment type="caution">
    <text evidence="1">The sequence shown here is derived from an EMBL/GenBank/DDBJ whole genome shotgun (WGS) entry which is preliminary data.</text>
</comment>
<sequence length="613" mass="67257">MDQQQILRLARSPQLITHLLLQQHRPRLPESWDGSFTAPEKTAWKFHNGLPQPHRKQFAQKVTNPHLQRMLATRERRITVLRALAANPDLDPEAADRLLSRDDAKITEAVLVHCPAHRRVALIRRHPGRWRTPSAPLGRSIAMHPAGADEALRELLGDENVPATTVAAALASALACGRGRLPWAALLTVLAELDRAGAIDANLEWNLLSAEVRLPGTRTPHPSRALVELTESDTDWQRVPGPIPRLMLLTAMQRARVELPAPAEMVHGLSELTLPARSHLQRLLHNSGKPLRDADVTALHTVGFTGWEGLRFTGAALVALDGLGALTAGLISRCTGDAWECSGEAERVAMLNHAHLGEEVLRTFRWRPEADLAGLHRAGASPEALAKVIGVIGPYRRVLRETDEDAARTLPLEALLAPHARYPGALWPIIAERALREPAASPGTAHHNALCQALQEPDDWTDQAIGRICDQVAALPPEDQARLVTDSAHRWAASKLIVALLDVLDLADPALLPALQSLIRRHCADWRAHHERAWLDEALWRVPMPWPELTQSHYAARAVTRAIERVLPPEPPDGGTGIPVSLPLVMELLHSWEGSLEELMTIVAQPGADPATP</sequence>
<evidence type="ECO:0000313" key="2">
    <source>
        <dbReference type="Proteomes" id="UP000265768"/>
    </source>
</evidence>
<reference evidence="1 2" key="1">
    <citation type="submission" date="2018-09" db="EMBL/GenBank/DDBJ databases">
        <title>YIM 75507 draft genome.</title>
        <authorList>
            <person name="Tang S."/>
            <person name="Feng Y."/>
        </authorList>
    </citation>
    <scope>NUCLEOTIDE SEQUENCE [LARGE SCALE GENOMIC DNA]</scope>
    <source>
        <strain evidence="1 2">YIM 75507</strain>
    </source>
</reference>
<proteinExistence type="predicted"/>
<organism evidence="1 2">
    <name type="scientific">Bailinhaonella thermotolerans</name>
    <dbReference type="NCBI Taxonomy" id="1070861"/>
    <lineage>
        <taxon>Bacteria</taxon>
        <taxon>Bacillati</taxon>
        <taxon>Actinomycetota</taxon>
        <taxon>Actinomycetes</taxon>
        <taxon>Streptosporangiales</taxon>
        <taxon>Streptosporangiaceae</taxon>
        <taxon>Bailinhaonella</taxon>
    </lineage>
</organism>
<dbReference type="Proteomes" id="UP000265768">
    <property type="component" value="Unassembled WGS sequence"/>
</dbReference>
<evidence type="ECO:0000313" key="1">
    <source>
        <dbReference type="EMBL" id="RJL21217.1"/>
    </source>
</evidence>